<dbReference type="SUPFAM" id="SSF64288">
    <property type="entry name" value="Chorismate lyase-like"/>
    <property type="match status" value="1"/>
</dbReference>
<comment type="caution">
    <text evidence="1">The sequence shown here is derived from an EMBL/GenBank/DDBJ whole genome shotgun (WGS) entry which is preliminary data.</text>
</comment>
<name>A0A8H6Z7E8_9AGAR</name>
<sequence length="298" mass="32984">MILNLLKSPSVVIKTRPYLNTASPPFSFPCSLISLFEVSHIISLSPLRIPPMAPAPFYTFSPKTTTISFQWPKELTGLERIALSAQGDLQRILSAFFARPIVLALTYSHTFVKRPDESLEPLSLPNPSAIASASPESPIVQNRQVHLQCGGTTVCTATSAVKIYSSRCAQLFLVEKYGIGQLFSKVGATPVFELLDVGIGGQGDDMVTVEKGFGAGPQLWRKYRLSIPEIECEIVEVFASREMFVFGENWLEGRRQLDTKTQSSSLLRRRTPILLLAFLCLLIFELYRYMTSAPAATC</sequence>
<dbReference type="OrthoDB" id="5673at2759"/>
<accession>A0A8H6Z7E8</accession>
<dbReference type="Proteomes" id="UP000623467">
    <property type="component" value="Unassembled WGS sequence"/>
</dbReference>
<dbReference type="EMBL" id="JACAZH010000004">
    <property type="protein sequence ID" value="KAF7370610.1"/>
    <property type="molecule type" value="Genomic_DNA"/>
</dbReference>
<dbReference type="Gene3D" id="3.40.1410.10">
    <property type="entry name" value="Chorismate lyase-like"/>
    <property type="match status" value="1"/>
</dbReference>
<reference evidence="1" key="1">
    <citation type="submission" date="2020-05" db="EMBL/GenBank/DDBJ databases">
        <title>Mycena genomes resolve the evolution of fungal bioluminescence.</title>
        <authorList>
            <person name="Tsai I.J."/>
        </authorList>
    </citation>
    <scope>NUCLEOTIDE SEQUENCE</scope>
    <source>
        <strain evidence="1">160909Yilan</strain>
    </source>
</reference>
<keyword evidence="2" id="KW-1185">Reference proteome</keyword>
<dbReference type="AlphaFoldDB" id="A0A8H6Z7E8"/>
<organism evidence="1 2">
    <name type="scientific">Mycena sanguinolenta</name>
    <dbReference type="NCBI Taxonomy" id="230812"/>
    <lineage>
        <taxon>Eukaryota</taxon>
        <taxon>Fungi</taxon>
        <taxon>Dikarya</taxon>
        <taxon>Basidiomycota</taxon>
        <taxon>Agaricomycotina</taxon>
        <taxon>Agaricomycetes</taxon>
        <taxon>Agaricomycetidae</taxon>
        <taxon>Agaricales</taxon>
        <taxon>Marasmiineae</taxon>
        <taxon>Mycenaceae</taxon>
        <taxon>Mycena</taxon>
    </lineage>
</organism>
<evidence type="ECO:0000313" key="1">
    <source>
        <dbReference type="EMBL" id="KAF7370610.1"/>
    </source>
</evidence>
<proteinExistence type="predicted"/>
<evidence type="ECO:0000313" key="2">
    <source>
        <dbReference type="Proteomes" id="UP000623467"/>
    </source>
</evidence>
<gene>
    <name evidence="1" type="ORF">MSAN_00694000</name>
</gene>
<dbReference type="InterPro" id="IPR028978">
    <property type="entry name" value="Chorismate_lyase_/UTRA_dom_sf"/>
</dbReference>
<protein>
    <submittedName>
        <fullName evidence="1">Uncharacterized protein</fullName>
    </submittedName>
</protein>